<dbReference type="OMA" id="PREWSIA"/>
<dbReference type="RefSeq" id="XP_007868653.1">
    <property type="nucleotide sequence ID" value="XM_007870462.1"/>
</dbReference>
<feature type="transmembrane region" description="Helical" evidence="1">
    <location>
        <begin position="144"/>
        <end position="165"/>
    </location>
</feature>
<feature type="transmembrane region" description="Helical" evidence="1">
    <location>
        <begin position="20"/>
        <end position="41"/>
    </location>
</feature>
<gene>
    <name evidence="2" type="ORF">GLOTRDRAFT_13941</name>
</gene>
<evidence type="ECO:0000313" key="2">
    <source>
        <dbReference type="EMBL" id="EPQ52643.1"/>
    </source>
</evidence>
<keyword evidence="1" id="KW-0472">Membrane</keyword>
<evidence type="ECO:0000256" key="1">
    <source>
        <dbReference type="SAM" id="Phobius"/>
    </source>
</evidence>
<organism evidence="2 3">
    <name type="scientific">Gloeophyllum trabeum (strain ATCC 11539 / FP-39264 / Madison 617)</name>
    <name type="common">Brown rot fungus</name>
    <dbReference type="NCBI Taxonomy" id="670483"/>
    <lineage>
        <taxon>Eukaryota</taxon>
        <taxon>Fungi</taxon>
        <taxon>Dikarya</taxon>
        <taxon>Basidiomycota</taxon>
        <taxon>Agaricomycotina</taxon>
        <taxon>Agaricomycetes</taxon>
        <taxon>Gloeophyllales</taxon>
        <taxon>Gloeophyllaceae</taxon>
        <taxon>Gloeophyllum</taxon>
    </lineage>
</organism>
<sequence>YSDDPVLQYRPAFTRSMPVQILLTGIIFTLAAILLIQLLFTARYHWQLSPGNYVLQVTGVISLGSSLVASMYKILTVTAEESQEWPYMLSYIAVDIPPLHNRGSWATAELTGWLVMNGIISALIQMVHVHFLTLLFPSKLVKNLIFILLVPPTILHGVVQVLPVWTNPTIVSMSHYLANICSATLALLFTLMLLYWAFISNRKNAWRTEGGTAAFGVAAMLLSIIMTIMTFVYIPTKDQYEWYPELVHAIMMWQSYLGWWWWAGS</sequence>
<dbReference type="AlphaFoldDB" id="S7PYV6"/>
<dbReference type="GeneID" id="19304240"/>
<dbReference type="EMBL" id="KB469307">
    <property type="protein sequence ID" value="EPQ52643.1"/>
    <property type="molecule type" value="Genomic_DNA"/>
</dbReference>
<reference evidence="2 3" key="1">
    <citation type="journal article" date="2012" name="Science">
        <title>The Paleozoic origin of enzymatic lignin decomposition reconstructed from 31 fungal genomes.</title>
        <authorList>
            <person name="Floudas D."/>
            <person name="Binder M."/>
            <person name="Riley R."/>
            <person name="Barry K."/>
            <person name="Blanchette R.A."/>
            <person name="Henrissat B."/>
            <person name="Martinez A.T."/>
            <person name="Otillar R."/>
            <person name="Spatafora J.W."/>
            <person name="Yadav J.S."/>
            <person name="Aerts A."/>
            <person name="Benoit I."/>
            <person name="Boyd A."/>
            <person name="Carlson A."/>
            <person name="Copeland A."/>
            <person name="Coutinho P.M."/>
            <person name="de Vries R.P."/>
            <person name="Ferreira P."/>
            <person name="Findley K."/>
            <person name="Foster B."/>
            <person name="Gaskell J."/>
            <person name="Glotzer D."/>
            <person name="Gorecki P."/>
            <person name="Heitman J."/>
            <person name="Hesse C."/>
            <person name="Hori C."/>
            <person name="Igarashi K."/>
            <person name="Jurgens J.A."/>
            <person name="Kallen N."/>
            <person name="Kersten P."/>
            <person name="Kohler A."/>
            <person name="Kuees U."/>
            <person name="Kumar T.K.A."/>
            <person name="Kuo A."/>
            <person name="LaButti K."/>
            <person name="Larrondo L.F."/>
            <person name="Lindquist E."/>
            <person name="Ling A."/>
            <person name="Lombard V."/>
            <person name="Lucas S."/>
            <person name="Lundell T."/>
            <person name="Martin R."/>
            <person name="McLaughlin D.J."/>
            <person name="Morgenstern I."/>
            <person name="Morin E."/>
            <person name="Murat C."/>
            <person name="Nagy L.G."/>
            <person name="Nolan M."/>
            <person name="Ohm R.A."/>
            <person name="Patyshakuliyeva A."/>
            <person name="Rokas A."/>
            <person name="Ruiz-Duenas F.J."/>
            <person name="Sabat G."/>
            <person name="Salamov A."/>
            <person name="Samejima M."/>
            <person name="Schmutz J."/>
            <person name="Slot J.C."/>
            <person name="St John F."/>
            <person name="Stenlid J."/>
            <person name="Sun H."/>
            <person name="Sun S."/>
            <person name="Syed K."/>
            <person name="Tsang A."/>
            <person name="Wiebenga A."/>
            <person name="Young D."/>
            <person name="Pisabarro A."/>
            <person name="Eastwood D.C."/>
            <person name="Martin F."/>
            <person name="Cullen D."/>
            <person name="Grigoriev I.V."/>
            <person name="Hibbett D.S."/>
        </authorList>
    </citation>
    <scope>NUCLEOTIDE SEQUENCE [LARGE SCALE GENOMIC DNA]</scope>
    <source>
        <strain evidence="2 3">ATCC 11539</strain>
    </source>
</reference>
<dbReference type="KEGG" id="gtr:GLOTRDRAFT_13941"/>
<name>S7PYV6_GLOTA</name>
<feature type="transmembrane region" description="Helical" evidence="1">
    <location>
        <begin position="177"/>
        <end position="199"/>
    </location>
</feature>
<dbReference type="eggNOG" id="ENOG502QVJI">
    <property type="taxonomic scope" value="Eukaryota"/>
</dbReference>
<feature type="non-terminal residue" evidence="2">
    <location>
        <position position="265"/>
    </location>
</feature>
<accession>S7PYV6</accession>
<feature type="transmembrane region" description="Helical" evidence="1">
    <location>
        <begin position="110"/>
        <end position="132"/>
    </location>
</feature>
<protein>
    <submittedName>
        <fullName evidence="2">Uncharacterized protein</fullName>
    </submittedName>
</protein>
<dbReference type="STRING" id="670483.S7PYV6"/>
<dbReference type="HOGENOM" id="CLU_066158_0_0_1"/>
<feature type="non-terminal residue" evidence="2">
    <location>
        <position position="1"/>
    </location>
</feature>
<dbReference type="OrthoDB" id="3357304at2759"/>
<proteinExistence type="predicted"/>
<dbReference type="Proteomes" id="UP000030669">
    <property type="component" value="Unassembled WGS sequence"/>
</dbReference>
<keyword evidence="3" id="KW-1185">Reference proteome</keyword>
<evidence type="ECO:0000313" key="3">
    <source>
        <dbReference type="Proteomes" id="UP000030669"/>
    </source>
</evidence>
<keyword evidence="1" id="KW-0812">Transmembrane</keyword>
<feature type="transmembrane region" description="Helical" evidence="1">
    <location>
        <begin position="211"/>
        <end position="234"/>
    </location>
</feature>
<keyword evidence="1" id="KW-1133">Transmembrane helix</keyword>